<evidence type="ECO:0000313" key="4">
    <source>
        <dbReference type="Proteomes" id="UP000807504"/>
    </source>
</evidence>
<dbReference type="PANTHER" id="PTHR33327">
    <property type="entry name" value="ENDONUCLEASE"/>
    <property type="match status" value="1"/>
</dbReference>
<proteinExistence type="predicted"/>
<accession>A0A8T0FJN1</accession>
<evidence type="ECO:0000313" key="3">
    <source>
        <dbReference type="EMBL" id="KAF8791457.1"/>
    </source>
</evidence>
<reference evidence="3" key="1">
    <citation type="journal article" date="2020" name="bioRxiv">
        <title>Chromosome-level reference genome of the European wasp spider Argiope bruennichi: a resource for studies on range expansion and evolutionary adaptation.</title>
        <authorList>
            <person name="Sheffer M.M."/>
            <person name="Hoppe A."/>
            <person name="Krehenwinkel H."/>
            <person name="Uhl G."/>
            <person name="Kuss A.W."/>
            <person name="Jensen L."/>
            <person name="Jensen C."/>
            <person name="Gillespie R.G."/>
            <person name="Hoff K.J."/>
            <person name="Prost S."/>
        </authorList>
    </citation>
    <scope>NUCLEOTIDE SEQUENCE</scope>
</reference>
<dbReference type="Pfam" id="PF23055">
    <property type="entry name" value="DUF7041"/>
    <property type="match status" value="1"/>
</dbReference>
<keyword evidence="4" id="KW-1185">Reference proteome</keyword>
<evidence type="ECO:0000259" key="2">
    <source>
        <dbReference type="Pfam" id="PF23055"/>
    </source>
</evidence>
<feature type="domain" description="DUF5641" evidence="1">
    <location>
        <begin position="414"/>
        <end position="461"/>
    </location>
</feature>
<sequence length="505" mass="56955">MLTGNLKLPKLRLKEYDIIPRLWVAFWGQFCMIQEEDSIREDGKFQYLLSSLKPKTKADVGKDAPPIRVLLGADVLGSILTGKIEVFTSGVSAVETLFGWAILGLGNPIERRNKTLLEEETMTHFRETLKIREDGRYEVALHWLSGYPPVYDKHNVAESRLRSVTKRLLKENIYEIYDDVLRQWQREGIIETIPDDEILKPDHYIPHKPIKHREFHNAGVQTTLSHLREPFCILPGRIFVREVVQKCVTCKRSTSKPVLPVDSTPLPVDRINRVAAFEVTGAALSGHINLKGADILLTPPDTNKYDALKTRLIAEFSASENEQIRRLLSELHLGADKPSQLLRKMRELGGCTGIKDDFLKTLWLQRLPSEIQAILSISSEPLDNLANMADKIAEVRISSSDSSAFAVSRGAETRQQALDGLNWPLGRVIELFEGKDSVERVVKLRVPSGEIIRPIQRIFPLEINSLDMPKNVPKNVEDASDIIDDADYVSTASNEPTCQSEAFPK</sequence>
<dbReference type="PANTHER" id="PTHR33327:SF3">
    <property type="entry name" value="RNA-DIRECTED DNA POLYMERASE"/>
    <property type="match status" value="1"/>
</dbReference>
<dbReference type="AlphaFoldDB" id="A0A8T0FJN1"/>
<dbReference type="Pfam" id="PF18701">
    <property type="entry name" value="DUF5641"/>
    <property type="match status" value="1"/>
</dbReference>
<organism evidence="3 4">
    <name type="scientific">Argiope bruennichi</name>
    <name type="common">Wasp spider</name>
    <name type="synonym">Aranea bruennichi</name>
    <dbReference type="NCBI Taxonomy" id="94029"/>
    <lineage>
        <taxon>Eukaryota</taxon>
        <taxon>Metazoa</taxon>
        <taxon>Ecdysozoa</taxon>
        <taxon>Arthropoda</taxon>
        <taxon>Chelicerata</taxon>
        <taxon>Arachnida</taxon>
        <taxon>Araneae</taxon>
        <taxon>Araneomorphae</taxon>
        <taxon>Entelegynae</taxon>
        <taxon>Araneoidea</taxon>
        <taxon>Araneidae</taxon>
        <taxon>Argiope</taxon>
    </lineage>
</organism>
<gene>
    <name evidence="3" type="ORF">HNY73_006316</name>
</gene>
<feature type="domain" description="DUF7041" evidence="2">
    <location>
        <begin position="282"/>
        <end position="328"/>
    </location>
</feature>
<protein>
    <submittedName>
        <fullName evidence="3">Uncharacterized protein</fullName>
    </submittedName>
</protein>
<dbReference type="InterPro" id="IPR040676">
    <property type="entry name" value="DUF5641"/>
</dbReference>
<comment type="caution">
    <text evidence="3">The sequence shown here is derived from an EMBL/GenBank/DDBJ whole genome shotgun (WGS) entry which is preliminary data.</text>
</comment>
<dbReference type="Proteomes" id="UP000807504">
    <property type="component" value="Unassembled WGS sequence"/>
</dbReference>
<evidence type="ECO:0000259" key="1">
    <source>
        <dbReference type="Pfam" id="PF18701"/>
    </source>
</evidence>
<dbReference type="EMBL" id="JABXBU010000011">
    <property type="protein sequence ID" value="KAF8791457.1"/>
    <property type="molecule type" value="Genomic_DNA"/>
</dbReference>
<name>A0A8T0FJN1_ARGBR</name>
<reference evidence="3" key="2">
    <citation type="submission" date="2020-06" db="EMBL/GenBank/DDBJ databases">
        <authorList>
            <person name="Sheffer M."/>
        </authorList>
    </citation>
    <scope>NUCLEOTIDE SEQUENCE</scope>
</reference>
<dbReference type="InterPro" id="IPR055469">
    <property type="entry name" value="DUF7041"/>
</dbReference>